<dbReference type="GO" id="GO:0048812">
    <property type="term" value="P:neuron projection morphogenesis"/>
    <property type="evidence" value="ECO:0007669"/>
    <property type="project" value="TreeGrafter"/>
</dbReference>
<dbReference type="GO" id="GO:0021520">
    <property type="term" value="P:spinal cord motor neuron cell fate specification"/>
    <property type="evidence" value="ECO:0007669"/>
    <property type="project" value="InterPro"/>
</dbReference>
<keyword evidence="1 2" id="KW-0238">DNA-binding</keyword>
<dbReference type="GO" id="GO:0005634">
    <property type="term" value="C:nucleus"/>
    <property type="evidence" value="ECO:0007669"/>
    <property type="project" value="UniProtKB-SubCell"/>
</dbReference>
<proteinExistence type="predicted"/>
<reference evidence="5" key="1">
    <citation type="submission" date="2019-04" db="EMBL/GenBank/DDBJ databases">
        <authorList>
            <person name="Alioto T."/>
            <person name="Alioto T."/>
        </authorList>
    </citation>
    <scope>NUCLEOTIDE SEQUENCE [LARGE SCALE GENOMIC DNA]</scope>
</reference>
<dbReference type="Pfam" id="PF00046">
    <property type="entry name" value="Homeodomain"/>
    <property type="match status" value="1"/>
</dbReference>
<dbReference type="InterPro" id="IPR042768">
    <property type="entry name" value="MNX1/Ceh-12"/>
</dbReference>
<dbReference type="InterPro" id="IPR001356">
    <property type="entry name" value="HD"/>
</dbReference>
<sequence>MAARPGLRHSPGPCPGTTLLQKDAGSPCDVQEALCGILKQQVPAPESGSPSIRSPSPRWEQAQESLGCLGFLAIPRGTPPEGQARFWFYWQSGLTGQALISGSPAWHPTWEVVVGTLHQQDPLPPKPVWIGAALPQTKRLTLQFNRGSGSWVPSSSGVGTEGGGGELRLRWAGAWRSGRGQGGRGGLTPARSSAQAQSNLLGKCRRPRTAFTSQQLLELEHQFKLNKYLSRPKRFEVATSLMLTETQVRRLPTALALPGLPGWLSPLLSWGSRTVPLDPKGADCELKLRRGSPLARESLPAIGVCSSRMLRGRKWLARGGGDTYSPSFPGPPSPALGLLMSRGGEEQLGASARPRSPIRRPLQGEGGRSGPRPWRGDSGRRCGFLTPASARR</sequence>
<keyword evidence="1 2" id="KW-0539">Nucleus</keyword>
<accession>A0A5E4B5W9</accession>
<evidence type="ECO:0000259" key="4">
    <source>
        <dbReference type="PROSITE" id="PS50071"/>
    </source>
</evidence>
<feature type="region of interest" description="Disordered" evidence="3">
    <location>
        <begin position="321"/>
        <end position="392"/>
    </location>
</feature>
<protein>
    <recommendedName>
        <fullName evidence="4">Homeobox domain-containing protein</fullName>
    </recommendedName>
</protein>
<dbReference type="PANTHER" id="PTHR24335">
    <property type="entry name" value="MOTOR NEURON AND PANCREAS HOMEOBOX PROTEIN"/>
    <property type="match status" value="1"/>
</dbReference>
<keyword evidence="6" id="KW-1185">Reference proteome</keyword>
<dbReference type="GO" id="GO:0031018">
    <property type="term" value="P:endocrine pancreas development"/>
    <property type="evidence" value="ECO:0007669"/>
    <property type="project" value="TreeGrafter"/>
</dbReference>
<dbReference type="GO" id="GO:1990837">
    <property type="term" value="F:sequence-specific double-stranded DNA binding"/>
    <property type="evidence" value="ECO:0007669"/>
    <property type="project" value="TreeGrafter"/>
</dbReference>
<dbReference type="Gene3D" id="1.10.10.60">
    <property type="entry name" value="Homeodomain-like"/>
    <property type="match status" value="1"/>
</dbReference>
<feature type="domain" description="Homeobox" evidence="4">
    <location>
        <begin position="202"/>
        <end position="249"/>
    </location>
</feature>
<dbReference type="PANTHER" id="PTHR24335:SF3">
    <property type="entry name" value="MOTOR NEURON AND PANCREAS HOMEOBOX PROTEIN 1"/>
    <property type="match status" value="1"/>
</dbReference>
<name>A0A5E4B5W9_MARMO</name>
<dbReference type="EMBL" id="CABDUW010000291">
    <property type="protein sequence ID" value="VTJ65014.1"/>
    <property type="molecule type" value="Genomic_DNA"/>
</dbReference>
<feature type="DNA-binding region" description="Homeobox" evidence="1">
    <location>
        <begin position="204"/>
        <end position="250"/>
    </location>
</feature>
<evidence type="ECO:0000313" key="5">
    <source>
        <dbReference type="EMBL" id="VTJ65014.1"/>
    </source>
</evidence>
<evidence type="ECO:0000313" key="6">
    <source>
        <dbReference type="Proteomes" id="UP000335636"/>
    </source>
</evidence>
<evidence type="ECO:0000256" key="3">
    <source>
        <dbReference type="SAM" id="MobiDB-lite"/>
    </source>
</evidence>
<feature type="compositionally biased region" description="Low complexity" evidence="3">
    <location>
        <begin position="350"/>
        <end position="361"/>
    </location>
</feature>
<evidence type="ECO:0000256" key="1">
    <source>
        <dbReference type="PROSITE-ProRule" id="PRU00108"/>
    </source>
</evidence>
<dbReference type="AlphaFoldDB" id="A0A5E4B5W9"/>
<dbReference type="SMART" id="SM00389">
    <property type="entry name" value="HOX"/>
    <property type="match status" value="1"/>
</dbReference>
<comment type="subcellular location">
    <subcellularLocation>
        <location evidence="1 2">Nucleus</location>
    </subcellularLocation>
</comment>
<dbReference type="Proteomes" id="UP000335636">
    <property type="component" value="Unassembled WGS sequence"/>
</dbReference>
<dbReference type="CDD" id="cd00086">
    <property type="entry name" value="homeodomain"/>
    <property type="match status" value="1"/>
</dbReference>
<organism evidence="5 6">
    <name type="scientific">Marmota monax</name>
    <name type="common">Woodchuck</name>
    <dbReference type="NCBI Taxonomy" id="9995"/>
    <lineage>
        <taxon>Eukaryota</taxon>
        <taxon>Metazoa</taxon>
        <taxon>Chordata</taxon>
        <taxon>Craniata</taxon>
        <taxon>Vertebrata</taxon>
        <taxon>Euteleostomi</taxon>
        <taxon>Mammalia</taxon>
        <taxon>Eutheria</taxon>
        <taxon>Euarchontoglires</taxon>
        <taxon>Glires</taxon>
        <taxon>Rodentia</taxon>
        <taxon>Sciuromorpha</taxon>
        <taxon>Sciuridae</taxon>
        <taxon>Xerinae</taxon>
        <taxon>Marmotini</taxon>
        <taxon>Marmota</taxon>
    </lineage>
</organism>
<evidence type="ECO:0000256" key="2">
    <source>
        <dbReference type="RuleBase" id="RU000682"/>
    </source>
</evidence>
<gene>
    <name evidence="5" type="ORF">MONAX_5E041715</name>
</gene>
<dbReference type="InterPro" id="IPR009057">
    <property type="entry name" value="Homeodomain-like_sf"/>
</dbReference>
<dbReference type="SUPFAM" id="SSF46689">
    <property type="entry name" value="Homeodomain-like"/>
    <property type="match status" value="1"/>
</dbReference>
<dbReference type="PROSITE" id="PS50071">
    <property type="entry name" value="HOMEOBOX_2"/>
    <property type="match status" value="1"/>
</dbReference>
<comment type="caution">
    <text evidence="5">The sequence shown here is derived from an EMBL/GenBank/DDBJ whole genome shotgun (WGS) entry which is preliminary data.</text>
</comment>
<keyword evidence="1 2" id="KW-0371">Homeobox</keyword>